<dbReference type="GO" id="GO:0006526">
    <property type="term" value="P:L-arginine biosynthetic process"/>
    <property type="evidence" value="ECO:0007669"/>
    <property type="project" value="UniProtKB-ARBA"/>
</dbReference>
<sequence>MSSHAFDTAGLDRCPFMPVFGAPAVMFERGSGTELFDSNGKRYLDFLSGIAVVSLGHANPVVAAAVSEQMNRLVHVSNFFANDAATSAAVAVNTLLREATGATGQVFFCNSGAEANEAAIKLARKFGGRGRHVVVSALGSFHGRTLAALAATGQPAKHEPFQPMPDGFRHVPFGDLDALRATIDASCAAVLIETVQGEGGVIPASAEYLRGIRQLCDERGMLMMIDEVQTGFARTGEWFGFQHAGIVPDVVTMAKAMGNGFPVGACWARTEVAAVFQPGDHGSTYSGTAIAGAAVNAVISEMRRLDAPAMARTKGEHLASALEKLDGVVAVRGQGLLRAADLGARDAKAVYVEMLNRGVVINAVNANSLRLAPPLTVSIAEIDEMVSVLDAVLADGIGVTS</sequence>
<evidence type="ECO:0000256" key="6">
    <source>
        <dbReference type="ARBA" id="ARBA00022898"/>
    </source>
</evidence>
<keyword evidence="6" id="KW-0663">Pyridoxal phosphate</keyword>
<evidence type="ECO:0000256" key="5">
    <source>
        <dbReference type="ARBA" id="ARBA00022679"/>
    </source>
</evidence>
<dbReference type="GO" id="GO:0008483">
    <property type="term" value="F:transaminase activity"/>
    <property type="evidence" value="ECO:0007669"/>
    <property type="project" value="UniProtKB-KW"/>
</dbReference>
<dbReference type="Gene3D" id="3.40.640.10">
    <property type="entry name" value="Type I PLP-dependent aspartate aminotransferase-like (Major domain)"/>
    <property type="match status" value="1"/>
</dbReference>
<dbReference type="PANTHER" id="PTHR11986">
    <property type="entry name" value="AMINOTRANSFERASE CLASS III"/>
    <property type="match status" value="1"/>
</dbReference>
<keyword evidence="4" id="KW-0028">Amino-acid biosynthesis</keyword>
<reference evidence="8" key="1">
    <citation type="submission" date="2020-05" db="EMBL/GenBank/DDBJ databases">
        <authorList>
            <person name="Chiriac C."/>
            <person name="Salcher M."/>
            <person name="Ghai R."/>
            <person name="Kavagutti S V."/>
        </authorList>
    </citation>
    <scope>NUCLEOTIDE SEQUENCE</scope>
</reference>
<keyword evidence="5" id="KW-0808">Transferase</keyword>
<evidence type="ECO:0000313" key="8">
    <source>
        <dbReference type="EMBL" id="CAB4572085.1"/>
    </source>
</evidence>
<protein>
    <submittedName>
        <fullName evidence="8">Unannotated protein</fullName>
    </submittedName>
</protein>
<dbReference type="PIRSF" id="PIRSF000521">
    <property type="entry name" value="Transaminase_4ab_Lys_Orn"/>
    <property type="match status" value="1"/>
</dbReference>
<organism evidence="8">
    <name type="scientific">freshwater metagenome</name>
    <dbReference type="NCBI Taxonomy" id="449393"/>
    <lineage>
        <taxon>unclassified sequences</taxon>
        <taxon>metagenomes</taxon>
        <taxon>ecological metagenomes</taxon>
    </lineage>
</organism>
<dbReference type="InterPro" id="IPR049704">
    <property type="entry name" value="Aminotrans_3_PPA_site"/>
</dbReference>
<dbReference type="PANTHER" id="PTHR11986:SF79">
    <property type="entry name" value="ACETYLORNITHINE AMINOTRANSFERASE, MITOCHONDRIAL"/>
    <property type="match status" value="1"/>
</dbReference>
<evidence type="ECO:0000256" key="1">
    <source>
        <dbReference type="ARBA" id="ARBA00001933"/>
    </source>
</evidence>
<accession>A0A6J6E9S1</accession>
<dbReference type="NCBIfam" id="NF002325">
    <property type="entry name" value="PRK01278.1"/>
    <property type="match status" value="1"/>
</dbReference>
<dbReference type="GO" id="GO:0042802">
    <property type="term" value="F:identical protein binding"/>
    <property type="evidence" value="ECO:0007669"/>
    <property type="project" value="TreeGrafter"/>
</dbReference>
<evidence type="ECO:0000256" key="4">
    <source>
        <dbReference type="ARBA" id="ARBA00022605"/>
    </source>
</evidence>
<dbReference type="GO" id="GO:0030170">
    <property type="term" value="F:pyridoxal phosphate binding"/>
    <property type="evidence" value="ECO:0007669"/>
    <property type="project" value="InterPro"/>
</dbReference>
<evidence type="ECO:0000256" key="7">
    <source>
        <dbReference type="ARBA" id="ARBA00029440"/>
    </source>
</evidence>
<dbReference type="InterPro" id="IPR050103">
    <property type="entry name" value="Class-III_PLP-dep_AT"/>
</dbReference>
<keyword evidence="3" id="KW-0032">Aminotransferase</keyword>
<evidence type="ECO:0000256" key="3">
    <source>
        <dbReference type="ARBA" id="ARBA00022576"/>
    </source>
</evidence>
<dbReference type="FunFam" id="3.40.640.10:FF:000004">
    <property type="entry name" value="Acetylornithine aminotransferase"/>
    <property type="match status" value="1"/>
</dbReference>
<comment type="cofactor">
    <cofactor evidence="1">
        <name>pyridoxal 5'-phosphate</name>
        <dbReference type="ChEBI" id="CHEBI:597326"/>
    </cofactor>
</comment>
<dbReference type="GO" id="GO:0005739">
    <property type="term" value="C:mitochondrion"/>
    <property type="evidence" value="ECO:0007669"/>
    <property type="project" value="UniProtKB-SubCell"/>
</dbReference>
<dbReference type="Pfam" id="PF00202">
    <property type="entry name" value="Aminotran_3"/>
    <property type="match status" value="1"/>
</dbReference>
<proteinExistence type="predicted"/>
<dbReference type="InterPro" id="IPR005814">
    <property type="entry name" value="Aminotrans_3"/>
</dbReference>
<dbReference type="AlphaFoldDB" id="A0A6J6E9S1"/>
<dbReference type="InterPro" id="IPR004636">
    <property type="entry name" value="AcOrn/SuccOrn_fam"/>
</dbReference>
<dbReference type="InterPro" id="IPR015421">
    <property type="entry name" value="PyrdxlP-dep_Trfase_major"/>
</dbReference>
<comment type="pathway">
    <text evidence="7">Amino-acid biosynthesis.</text>
</comment>
<comment type="subcellular location">
    <subcellularLocation>
        <location evidence="2">Mitochondrion</location>
    </subcellularLocation>
</comment>
<dbReference type="CDD" id="cd00610">
    <property type="entry name" value="OAT_like"/>
    <property type="match status" value="1"/>
</dbReference>
<dbReference type="Gene3D" id="3.90.1150.10">
    <property type="entry name" value="Aspartate Aminotransferase, domain 1"/>
    <property type="match status" value="1"/>
</dbReference>
<dbReference type="EMBL" id="CAEZTS010000026">
    <property type="protein sequence ID" value="CAB4572085.1"/>
    <property type="molecule type" value="Genomic_DNA"/>
</dbReference>
<dbReference type="InterPro" id="IPR015422">
    <property type="entry name" value="PyrdxlP-dep_Trfase_small"/>
</dbReference>
<dbReference type="SUPFAM" id="SSF53383">
    <property type="entry name" value="PLP-dependent transferases"/>
    <property type="match status" value="1"/>
</dbReference>
<dbReference type="InterPro" id="IPR015424">
    <property type="entry name" value="PyrdxlP-dep_Trfase"/>
</dbReference>
<name>A0A6J6E9S1_9ZZZZ</name>
<gene>
    <name evidence="8" type="ORF">UFOPK1722_00449</name>
</gene>
<evidence type="ECO:0000256" key="2">
    <source>
        <dbReference type="ARBA" id="ARBA00004173"/>
    </source>
</evidence>
<dbReference type="PROSITE" id="PS00600">
    <property type="entry name" value="AA_TRANSFER_CLASS_3"/>
    <property type="match status" value="1"/>
</dbReference>
<dbReference type="NCBIfam" id="TIGR00707">
    <property type="entry name" value="argD"/>
    <property type="match status" value="1"/>
</dbReference>